<evidence type="ECO:0008006" key="3">
    <source>
        <dbReference type="Google" id="ProtNLM"/>
    </source>
</evidence>
<reference evidence="1 2" key="1">
    <citation type="submission" date="2024-09" db="EMBL/GenBank/DDBJ databases">
        <title>Chromosome-scale assembly of Riccia fluitans.</title>
        <authorList>
            <person name="Paukszto L."/>
            <person name="Sawicki J."/>
            <person name="Karawczyk K."/>
            <person name="Piernik-Szablinska J."/>
            <person name="Szczecinska M."/>
            <person name="Mazdziarz M."/>
        </authorList>
    </citation>
    <scope>NUCLEOTIDE SEQUENCE [LARGE SCALE GENOMIC DNA]</scope>
    <source>
        <strain evidence="1">Rf_01</strain>
        <tissue evidence="1">Aerial parts of the thallus</tissue>
    </source>
</reference>
<comment type="caution">
    <text evidence="1">The sequence shown here is derived from an EMBL/GenBank/DDBJ whole genome shotgun (WGS) entry which is preliminary data.</text>
</comment>
<evidence type="ECO:0000313" key="2">
    <source>
        <dbReference type="Proteomes" id="UP001605036"/>
    </source>
</evidence>
<evidence type="ECO:0000313" key="1">
    <source>
        <dbReference type="EMBL" id="KAL2611130.1"/>
    </source>
</evidence>
<gene>
    <name evidence="1" type="ORF">R1flu_022822</name>
</gene>
<dbReference type="EMBL" id="JBHFFA010000007">
    <property type="protein sequence ID" value="KAL2611130.1"/>
    <property type="molecule type" value="Genomic_DNA"/>
</dbReference>
<dbReference type="AlphaFoldDB" id="A0ABD1XQB8"/>
<dbReference type="Proteomes" id="UP001605036">
    <property type="component" value="Unassembled WGS sequence"/>
</dbReference>
<name>A0ABD1XQB8_9MARC</name>
<dbReference type="PANTHER" id="PTHR33116">
    <property type="entry name" value="REVERSE TRANSCRIPTASE ZINC-BINDING DOMAIN-CONTAINING PROTEIN-RELATED-RELATED"/>
    <property type="match status" value="1"/>
</dbReference>
<proteinExistence type="predicted"/>
<protein>
    <recommendedName>
        <fullName evidence="3">Reverse transcriptase domain-containing protein</fullName>
    </recommendedName>
</protein>
<organism evidence="1 2">
    <name type="scientific">Riccia fluitans</name>
    <dbReference type="NCBI Taxonomy" id="41844"/>
    <lineage>
        <taxon>Eukaryota</taxon>
        <taxon>Viridiplantae</taxon>
        <taxon>Streptophyta</taxon>
        <taxon>Embryophyta</taxon>
        <taxon>Marchantiophyta</taxon>
        <taxon>Marchantiopsida</taxon>
        <taxon>Marchantiidae</taxon>
        <taxon>Marchantiales</taxon>
        <taxon>Ricciaceae</taxon>
        <taxon>Riccia</taxon>
    </lineage>
</organism>
<accession>A0ABD1XQB8</accession>
<keyword evidence="2" id="KW-1185">Reference proteome</keyword>
<sequence>MRLLREGERKGDLLGVSIPRGRTLLHRLFADDSGVAIKADEGNFKTLCRIVERFERISGVQLNPSKSVIVPFALERPLPWLQDTGCQILAPGQFITYLGCKFGLDGTEQERARDLRAKLQHKLSRWANRFLTWTSRVLLLQHVLRAIPSYLLLGLGLQKSSYKQLESICRAFFWGINSDNKVKTALVSWDTITKRKKNGGLHIRPFNNTSEALKMRYMSRLMDGEQSNWAQIIRFFIRQQMQRRASNREMKSWTAEEGLLLLPSLKMPQSEMANNILQSWFTFRKFLCLDVHDLALPGSITLRQLQLLFERYAPRRPFNERVIYPLLKRLGVHVLANLDDGTGKWIEIAHRLNALGTQLTQV</sequence>
<dbReference type="PANTHER" id="PTHR33116:SF86">
    <property type="entry name" value="REVERSE TRANSCRIPTASE DOMAIN-CONTAINING PROTEIN"/>
    <property type="match status" value="1"/>
</dbReference>